<name>A0A6B3N6N3_9CYAN</name>
<evidence type="ECO:0000313" key="1">
    <source>
        <dbReference type="EMBL" id="NER28769.1"/>
    </source>
</evidence>
<sequence>MLDSLRIFRRALLKSRYLKNEAAEVLASSVTVKTIPYSVHNCLSRVIYQAASGDGREVLIISLAHGRAVFHPLILSND</sequence>
<accession>A0A6B3N6N3</accession>
<gene>
    <name evidence="1" type="ORF">F6J89_14315</name>
</gene>
<reference evidence="1" key="1">
    <citation type="submission" date="2019-11" db="EMBL/GenBank/DDBJ databases">
        <title>Genomic insights into an expanded diversity of filamentous marine cyanobacteria reveals the extraordinary biosynthetic potential of Moorea and Okeania.</title>
        <authorList>
            <person name="Ferreira Leao T."/>
            <person name="Wang M."/>
            <person name="Moss N."/>
            <person name="Da Silva R."/>
            <person name="Sanders J."/>
            <person name="Nurk S."/>
            <person name="Gurevich A."/>
            <person name="Humphrey G."/>
            <person name="Reher R."/>
            <person name="Zhu Q."/>
            <person name="Belda-Ferre P."/>
            <person name="Glukhov E."/>
            <person name="Rex R."/>
            <person name="Dorrestein P.C."/>
            <person name="Knight R."/>
            <person name="Pevzner P."/>
            <person name="Gerwick W.H."/>
            <person name="Gerwick L."/>
        </authorList>
    </citation>
    <scope>NUCLEOTIDE SEQUENCE</scope>
    <source>
        <strain evidence="1">SIO1C4</strain>
    </source>
</reference>
<comment type="caution">
    <text evidence="1">The sequence shown here is derived from an EMBL/GenBank/DDBJ whole genome shotgun (WGS) entry which is preliminary data.</text>
</comment>
<protein>
    <submittedName>
        <fullName evidence="1">Uncharacterized protein</fullName>
    </submittedName>
</protein>
<proteinExistence type="predicted"/>
<dbReference type="EMBL" id="JAAHFQ010000259">
    <property type="protein sequence ID" value="NER28769.1"/>
    <property type="molecule type" value="Genomic_DNA"/>
</dbReference>
<organism evidence="1">
    <name type="scientific">Symploca sp. SIO1C4</name>
    <dbReference type="NCBI Taxonomy" id="2607765"/>
    <lineage>
        <taxon>Bacteria</taxon>
        <taxon>Bacillati</taxon>
        <taxon>Cyanobacteriota</taxon>
        <taxon>Cyanophyceae</taxon>
        <taxon>Coleofasciculales</taxon>
        <taxon>Coleofasciculaceae</taxon>
        <taxon>Symploca</taxon>
    </lineage>
</organism>
<dbReference type="AlphaFoldDB" id="A0A6B3N6N3"/>